<reference evidence="7 8" key="1">
    <citation type="journal article" date="2017" name="BMC Genomics">
        <title>Comparative genomic and phylogenomic analyses of the Bifidobacteriaceae family.</title>
        <authorList>
            <person name="Lugli G.A."/>
            <person name="Milani C."/>
            <person name="Turroni F."/>
            <person name="Duranti S."/>
            <person name="Mancabelli L."/>
            <person name="Mangifesta M."/>
            <person name="Ferrario C."/>
            <person name="Modesto M."/>
            <person name="Mattarelli P."/>
            <person name="Jiri K."/>
            <person name="van Sinderen D."/>
            <person name="Ventura M."/>
        </authorList>
    </citation>
    <scope>NUCLEOTIDE SEQUENCE [LARGE SCALE GENOMIC DNA]</scope>
    <source>
        <strain evidence="7 8">DSM 24742</strain>
    </source>
</reference>
<dbReference type="Proteomes" id="UP000216725">
    <property type="component" value="Unassembled WGS sequence"/>
</dbReference>
<evidence type="ECO:0000256" key="6">
    <source>
        <dbReference type="SAM" id="Phobius"/>
    </source>
</evidence>
<proteinExistence type="predicted"/>
<gene>
    <name evidence="7" type="ORF">PSRA_1538</name>
</gene>
<keyword evidence="3 6" id="KW-1133">Transmembrane helix</keyword>
<keyword evidence="1" id="KW-1003">Cell membrane</keyword>
<feature type="transmembrane region" description="Helical" evidence="6">
    <location>
        <begin position="193"/>
        <end position="213"/>
    </location>
</feature>
<evidence type="ECO:0000256" key="1">
    <source>
        <dbReference type="ARBA" id="ARBA00022475"/>
    </source>
</evidence>
<evidence type="ECO:0000256" key="3">
    <source>
        <dbReference type="ARBA" id="ARBA00022989"/>
    </source>
</evidence>
<name>A0A261ESA8_9BIFI</name>
<organism evidence="7 8">
    <name type="scientific">Pseudoscardovia radai</name>
    <dbReference type="NCBI Taxonomy" id="987066"/>
    <lineage>
        <taxon>Bacteria</taxon>
        <taxon>Bacillati</taxon>
        <taxon>Actinomycetota</taxon>
        <taxon>Actinomycetes</taxon>
        <taxon>Bifidobacteriales</taxon>
        <taxon>Bifidobacteriaceae</taxon>
        <taxon>Pseudoscardovia</taxon>
    </lineage>
</organism>
<dbReference type="RefSeq" id="WP_094661340.1">
    <property type="nucleotide sequence ID" value="NZ_JBKZBO010000019.1"/>
</dbReference>
<evidence type="ECO:0000313" key="7">
    <source>
        <dbReference type="EMBL" id="OZG49733.1"/>
    </source>
</evidence>
<dbReference type="Pfam" id="PF02659">
    <property type="entry name" value="Mntp"/>
    <property type="match status" value="2"/>
</dbReference>
<feature type="transmembrane region" description="Helical" evidence="6">
    <location>
        <begin position="39"/>
        <end position="61"/>
    </location>
</feature>
<protein>
    <recommendedName>
        <fullName evidence="9">Manganese efflux pump MntP</fullName>
    </recommendedName>
</protein>
<feature type="transmembrane region" description="Helical" evidence="6">
    <location>
        <begin position="67"/>
        <end position="87"/>
    </location>
</feature>
<feature type="region of interest" description="Disordered" evidence="5">
    <location>
        <begin position="95"/>
        <end position="114"/>
    </location>
</feature>
<comment type="caution">
    <text evidence="7">The sequence shown here is derived from an EMBL/GenBank/DDBJ whole genome shotgun (WGS) entry which is preliminary data.</text>
</comment>
<dbReference type="EMBL" id="MWWR01000018">
    <property type="protein sequence ID" value="OZG49733.1"/>
    <property type="molecule type" value="Genomic_DNA"/>
</dbReference>
<dbReference type="OrthoDB" id="9811590at2"/>
<keyword evidence="4 6" id="KW-0472">Membrane</keyword>
<keyword evidence="2 6" id="KW-0812">Transmembrane</keyword>
<dbReference type="PANTHER" id="PTHR35529:SF1">
    <property type="entry name" value="MANGANESE EFFLUX PUMP MNTP-RELATED"/>
    <property type="match status" value="1"/>
</dbReference>
<dbReference type="AlphaFoldDB" id="A0A261ESA8"/>
<evidence type="ECO:0000256" key="4">
    <source>
        <dbReference type="ARBA" id="ARBA00023136"/>
    </source>
</evidence>
<sequence>MEGLLSAYVWLLALSVSMDTFAMSMSLGLRAGHVPERGYVRTAAAFAGMQTLFLWLGSLIGDAAAPFVGGTSWVVCVLLAGIGAWMIHEALEDEDEDEVDERAESEQTQLESEDLDRKLAAEMREYADRKTGNAADAAADERIVEQLSGEREAASLRVRSTFAWKVLLTLAVAESIDSLGIGATLGLGRTPMASYVIAIFAMTALSCVLGLLLGGKLGEKWKKGAGVLGGIILILLGIRQVIA</sequence>
<feature type="transmembrane region" description="Helical" evidence="6">
    <location>
        <begin position="6"/>
        <end position="27"/>
    </location>
</feature>
<evidence type="ECO:0000256" key="5">
    <source>
        <dbReference type="SAM" id="MobiDB-lite"/>
    </source>
</evidence>
<dbReference type="PANTHER" id="PTHR35529">
    <property type="entry name" value="MANGANESE EFFLUX PUMP MNTP-RELATED"/>
    <property type="match status" value="1"/>
</dbReference>
<evidence type="ECO:0008006" key="9">
    <source>
        <dbReference type="Google" id="ProtNLM"/>
    </source>
</evidence>
<evidence type="ECO:0000256" key="2">
    <source>
        <dbReference type="ARBA" id="ARBA00022692"/>
    </source>
</evidence>
<feature type="transmembrane region" description="Helical" evidence="6">
    <location>
        <begin position="225"/>
        <end position="242"/>
    </location>
</feature>
<evidence type="ECO:0000313" key="8">
    <source>
        <dbReference type="Proteomes" id="UP000216725"/>
    </source>
</evidence>
<keyword evidence="8" id="KW-1185">Reference proteome</keyword>
<dbReference type="InterPro" id="IPR003810">
    <property type="entry name" value="Mntp/YtaF"/>
</dbReference>
<accession>A0A261ESA8</accession>